<protein>
    <submittedName>
        <fullName evidence="2">Uncharacterized protein</fullName>
    </submittedName>
</protein>
<sequence>MNLWEIDVNEFLRCGIDPNIVVAVQLLRTLSVEGASSPPVLSADGPFPSIFNDCSSPLLSRNVTEQQMFCIVRLAVSCCAFFHQFETISDTAADSLATIVVNKLDGMAKQLHTLADQQKRSGRRPTPAFKNPVHQVLECHALPSSVLLNFYKTRVVQPCQTIAEKYISSQKFEHFGND</sequence>
<dbReference type="AlphaFoldDB" id="A0A914I7V9"/>
<keyword evidence="1" id="KW-1185">Reference proteome</keyword>
<accession>A0A914I7V9</accession>
<dbReference type="Proteomes" id="UP000887572">
    <property type="component" value="Unplaced"/>
</dbReference>
<organism evidence="1 2">
    <name type="scientific">Globodera rostochiensis</name>
    <name type="common">Golden nematode worm</name>
    <name type="synonym">Heterodera rostochiensis</name>
    <dbReference type="NCBI Taxonomy" id="31243"/>
    <lineage>
        <taxon>Eukaryota</taxon>
        <taxon>Metazoa</taxon>
        <taxon>Ecdysozoa</taxon>
        <taxon>Nematoda</taxon>
        <taxon>Chromadorea</taxon>
        <taxon>Rhabditida</taxon>
        <taxon>Tylenchina</taxon>
        <taxon>Tylenchomorpha</taxon>
        <taxon>Tylenchoidea</taxon>
        <taxon>Heteroderidae</taxon>
        <taxon>Heteroderinae</taxon>
        <taxon>Globodera</taxon>
    </lineage>
</organism>
<evidence type="ECO:0000313" key="1">
    <source>
        <dbReference type="Proteomes" id="UP000887572"/>
    </source>
</evidence>
<evidence type="ECO:0000313" key="2">
    <source>
        <dbReference type="WBParaSite" id="Gr19_v10_g7453.t1"/>
    </source>
</evidence>
<name>A0A914I7V9_GLORO</name>
<reference evidence="2" key="1">
    <citation type="submission" date="2022-11" db="UniProtKB">
        <authorList>
            <consortium name="WormBaseParasite"/>
        </authorList>
    </citation>
    <scope>IDENTIFICATION</scope>
</reference>
<dbReference type="WBParaSite" id="Gr19_v10_g7453.t1">
    <property type="protein sequence ID" value="Gr19_v10_g7453.t1"/>
    <property type="gene ID" value="Gr19_v10_g7453"/>
</dbReference>
<proteinExistence type="predicted"/>